<dbReference type="PANTHER" id="PTHR44825">
    <property type="match status" value="1"/>
</dbReference>
<keyword evidence="2" id="KW-1133">Transmembrane helix</keyword>
<comment type="caution">
    <text evidence="4">The sequence shown here is derived from an EMBL/GenBank/DDBJ whole genome shotgun (WGS) entry which is preliminary data.</text>
</comment>
<evidence type="ECO:0000313" key="4">
    <source>
        <dbReference type="EMBL" id="HDX30380.1"/>
    </source>
</evidence>
<dbReference type="PRINTS" id="PR00625">
    <property type="entry name" value="JDOMAIN"/>
</dbReference>
<dbReference type="Gene3D" id="2.30.30.40">
    <property type="entry name" value="SH3 Domains"/>
    <property type="match status" value="1"/>
</dbReference>
<keyword evidence="2" id="KW-0812">Transmembrane</keyword>
<gene>
    <name evidence="4" type="ORF">ENQ20_02675</name>
</gene>
<dbReference type="Gene3D" id="1.10.287.110">
    <property type="entry name" value="DnaJ domain"/>
    <property type="match status" value="1"/>
</dbReference>
<proteinExistence type="predicted"/>
<evidence type="ECO:0000256" key="1">
    <source>
        <dbReference type="SAM" id="MobiDB-lite"/>
    </source>
</evidence>
<feature type="region of interest" description="Disordered" evidence="1">
    <location>
        <begin position="76"/>
        <end position="95"/>
    </location>
</feature>
<dbReference type="SMART" id="SM00271">
    <property type="entry name" value="DnaJ"/>
    <property type="match status" value="1"/>
</dbReference>
<feature type="domain" description="J" evidence="3">
    <location>
        <begin position="5"/>
        <end position="69"/>
    </location>
</feature>
<feature type="transmembrane region" description="Helical" evidence="2">
    <location>
        <begin position="207"/>
        <end position="226"/>
    </location>
</feature>
<dbReference type="EMBL" id="DSMG01000037">
    <property type="protein sequence ID" value="HDX30380.1"/>
    <property type="molecule type" value="Genomic_DNA"/>
</dbReference>
<evidence type="ECO:0000259" key="3">
    <source>
        <dbReference type="PROSITE" id="PS50076"/>
    </source>
</evidence>
<organism evidence="4">
    <name type="scientific">Caldilinea aerophila</name>
    <dbReference type="NCBI Taxonomy" id="133453"/>
    <lineage>
        <taxon>Bacteria</taxon>
        <taxon>Bacillati</taxon>
        <taxon>Chloroflexota</taxon>
        <taxon>Caldilineae</taxon>
        <taxon>Caldilineales</taxon>
        <taxon>Caldilineaceae</taxon>
        <taxon>Caldilinea</taxon>
    </lineage>
</organism>
<dbReference type="InterPro" id="IPR052763">
    <property type="entry name" value="DnaJ_C4"/>
</dbReference>
<name>A0A7C1FPQ4_9CHLR</name>
<feature type="region of interest" description="Disordered" evidence="1">
    <location>
        <begin position="176"/>
        <end position="199"/>
    </location>
</feature>
<sequence length="371" mass="41109">MVPETYYQILQVAPNATQAEIAAAYRRLARQVHPDLNPSPDAHRRMQELNEAYNTLRHPERRRRYDETLAAAQHCAEAPRSAARPSPVSRPTSGVVYTRTGSRGAWLSYQKRIGDEILFVIGHADNMPDLLADLQRRIPAFARRYDIVHNRWRVHVAYEDALRSLFRNYAPVVQTAPTGEKNPHSAASRRTTQRAYSRRPRTKGRRIWVGAVLATFLGTVLCLVVLTQTLASNGGAAASSTELSGERTGRTASVVASAASEALTFPEDCIPDVLEAAPAYFREACKTLEPEFKDVTPARPYALATTRVASNIRSGPDTRFPVLTTAPPGTRVQLVGYTVSRGYVWFLTNFGGWIRGDLLTEPPMDLPPVGM</sequence>
<evidence type="ECO:0000256" key="2">
    <source>
        <dbReference type="SAM" id="Phobius"/>
    </source>
</evidence>
<dbReference type="CDD" id="cd06257">
    <property type="entry name" value="DnaJ"/>
    <property type="match status" value="1"/>
</dbReference>
<accession>A0A7C1FPQ4</accession>
<reference evidence="4" key="1">
    <citation type="journal article" date="2020" name="mSystems">
        <title>Genome- and Community-Level Interaction Insights into Carbon Utilization and Element Cycling Functions of Hydrothermarchaeota in Hydrothermal Sediment.</title>
        <authorList>
            <person name="Zhou Z."/>
            <person name="Liu Y."/>
            <person name="Xu W."/>
            <person name="Pan J."/>
            <person name="Luo Z.H."/>
            <person name="Li M."/>
        </authorList>
    </citation>
    <scope>NUCLEOTIDE SEQUENCE [LARGE SCALE GENOMIC DNA]</scope>
    <source>
        <strain evidence="4">SpSt-289</strain>
    </source>
</reference>
<dbReference type="Pfam" id="PF00226">
    <property type="entry name" value="DnaJ"/>
    <property type="match status" value="1"/>
</dbReference>
<keyword evidence="2" id="KW-0472">Membrane</keyword>
<feature type="compositionally biased region" description="Low complexity" evidence="1">
    <location>
        <begin position="78"/>
        <end position="91"/>
    </location>
</feature>
<dbReference type="SUPFAM" id="SSF46565">
    <property type="entry name" value="Chaperone J-domain"/>
    <property type="match status" value="1"/>
</dbReference>
<dbReference type="PANTHER" id="PTHR44825:SF1">
    <property type="entry name" value="DNAJ HOMOLOG SUBFAMILY C MEMBER 4"/>
    <property type="match status" value="1"/>
</dbReference>
<protein>
    <recommendedName>
        <fullName evidence="3">J domain-containing protein</fullName>
    </recommendedName>
</protein>
<dbReference type="AlphaFoldDB" id="A0A7C1FPQ4"/>
<dbReference type="PROSITE" id="PS50076">
    <property type="entry name" value="DNAJ_2"/>
    <property type="match status" value="1"/>
</dbReference>
<dbReference type="InterPro" id="IPR036869">
    <property type="entry name" value="J_dom_sf"/>
</dbReference>
<dbReference type="InterPro" id="IPR001623">
    <property type="entry name" value="DnaJ_domain"/>
</dbReference>